<comment type="similarity">
    <text evidence="7">Belongs to the YfgM family.</text>
</comment>
<protein>
    <recommendedName>
        <fullName evidence="8">Ancillary SecYEG translocon subunit</fullName>
    </recommendedName>
</protein>
<evidence type="ECO:0000313" key="11">
    <source>
        <dbReference type="EMBL" id="SES67295.1"/>
    </source>
</evidence>
<evidence type="ECO:0000256" key="9">
    <source>
        <dbReference type="SAM" id="Phobius"/>
    </source>
</evidence>
<name>A0A1H9YFS6_THASX</name>
<dbReference type="PIRSF" id="PIRSF006170">
    <property type="entry name" value="YfgM"/>
    <property type="match status" value="1"/>
</dbReference>
<evidence type="ECO:0000256" key="5">
    <source>
        <dbReference type="ARBA" id="ARBA00023136"/>
    </source>
</evidence>
<dbReference type="Proteomes" id="UP000199308">
    <property type="component" value="Unassembled WGS sequence"/>
</dbReference>
<evidence type="ECO:0000313" key="12">
    <source>
        <dbReference type="Proteomes" id="UP000199308"/>
    </source>
</evidence>
<keyword evidence="12" id="KW-1185">Reference proteome</keyword>
<evidence type="ECO:0000256" key="2">
    <source>
        <dbReference type="ARBA" id="ARBA00022475"/>
    </source>
</evidence>
<feature type="domain" description="Ancillary SecYEG translocon subunit/Cell division coordinator CpoB TPR" evidence="10">
    <location>
        <begin position="15"/>
        <end position="203"/>
    </location>
</feature>
<dbReference type="GO" id="GO:0044877">
    <property type="term" value="F:protein-containing complex binding"/>
    <property type="evidence" value="ECO:0007669"/>
    <property type="project" value="InterPro"/>
</dbReference>
<dbReference type="STRING" id="349064.SAMN05660429_00191"/>
<dbReference type="InterPro" id="IPR018704">
    <property type="entry name" value="SecYEG/CpoB_TPR"/>
</dbReference>
<evidence type="ECO:0000256" key="8">
    <source>
        <dbReference type="ARBA" id="ARBA00024235"/>
    </source>
</evidence>
<evidence type="ECO:0000256" key="3">
    <source>
        <dbReference type="ARBA" id="ARBA00022692"/>
    </source>
</evidence>
<evidence type="ECO:0000256" key="4">
    <source>
        <dbReference type="ARBA" id="ARBA00022989"/>
    </source>
</evidence>
<dbReference type="PANTHER" id="PTHR38035:SF1">
    <property type="entry name" value="ANCILLARY SECYEG TRANSLOCON SUBUNIT"/>
    <property type="match status" value="1"/>
</dbReference>
<feature type="transmembrane region" description="Helical" evidence="9">
    <location>
        <begin position="21"/>
        <end position="42"/>
    </location>
</feature>
<keyword evidence="5 9" id="KW-0472">Membrane</keyword>
<accession>A0A1H9YFS6</accession>
<evidence type="ECO:0000256" key="1">
    <source>
        <dbReference type="ARBA" id="ARBA00004401"/>
    </source>
</evidence>
<dbReference type="SUPFAM" id="SSF48452">
    <property type="entry name" value="TPR-like"/>
    <property type="match status" value="1"/>
</dbReference>
<gene>
    <name evidence="11" type="ORF">SAMN05660429_00191</name>
</gene>
<dbReference type="GO" id="GO:0005886">
    <property type="term" value="C:plasma membrane"/>
    <property type="evidence" value="ECO:0007669"/>
    <property type="project" value="UniProtKB-SubCell"/>
</dbReference>
<dbReference type="PANTHER" id="PTHR38035">
    <property type="entry name" value="UPF0070 PROTEIN YFGM"/>
    <property type="match status" value="1"/>
</dbReference>
<dbReference type="Gene3D" id="1.25.40.10">
    <property type="entry name" value="Tetratricopeptide repeat domain"/>
    <property type="match status" value="1"/>
</dbReference>
<keyword evidence="2" id="KW-1003">Cell membrane</keyword>
<reference evidence="11 12" key="1">
    <citation type="submission" date="2016-10" db="EMBL/GenBank/DDBJ databases">
        <authorList>
            <person name="de Groot N.N."/>
        </authorList>
    </citation>
    <scope>NUCLEOTIDE SEQUENCE [LARGE SCALE GENOMIC DNA]</scope>
    <source>
        <strain evidence="11 12">DSM 19706</strain>
    </source>
</reference>
<proteinExistence type="inferred from homology"/>
<keyword evidence="3 9" id="KW-0812">Transmembrane</keyword>
<keyword evidence="4 9" id="KW-1133">Transmembrane helix</keyword>
<dbReference type="AlphaFoldDB" id="A0A1H9YFS6"/>
<dbReference type="RefSeq" id="WP_093326890.1">
    <property type="nucleotide sequence ID" value="NZ_AP027363.1"/>
</dbReference>
<dbReference type="Pfam" id="PF09976">
    <property type="entry name" value="TPR_21"/>
    <property type="match status" value="1"/>
</dbReference>
<dbReference type="InterPro" id="IPR011990">
    <property type="entry name" value="TPR-like_helical_dom_sf"/>
</dbReference>
<evidence type="ECO:0000259" key="10">
    <source>
        <dbReference type="Pfam" id="PF09976"/>
    </source>
</evidence>
<comment type="subcellular location">
    <subcellularLocation>
        <location evidence="1">Cell membrane</location>
        <topology evidence="1">Single-pass type II membrane protein</topology>
    </subcellularLocation>
</comment>
<sequence length="208" mass="22566">METYQTEEQQVEAIKKLWKEYGNVLIAGIVIGLGGFVGFNFYKDSKLAEQYATSDAFLQLVEQEEGVDQAQTEAFVAEHGDSSYASLSALAAAKKAVEAEDWALAKTNLETAVAKAQSEGIKAIATVRLARVEIQLEQYDQALATLGAQFPESFVSIVEETKGDAYIKQGNTEQARVAYQAALDASEQGMNAALQMKLDDLAQADVLQ</sequence>
<dbReference type="OrthoDB" id="9789675at2"/>
<organism evidence="11 12">
    <name type="scientific">Thalassotalea agarivorans</name>
    <name type="common">Thalassomonas agarivorans</name>
    <dbReference type="NCBI Taxonomy" id="349064"/>
    <lineage>
        <taxon>Bacteria</taxon>
        <taxon>Pseudomonadati</taxon>
        <taxon>Pseudomonadota</taxon>
        <taxon>Gammaproteobacteria</taxon>
        <taxon>Alteromonadales</taxon>
        <taxon>Colwelliaceae</taxon>
        <taxon>Thalassotalea</taxon>
    </lineage>
</organism>
<dbReference type="InterPro" id="IPR026039">
    <property type="entry name" value="YfgM"/>
</dbReference>
<dbReference type="EMBL" id="FOHK01000001">
    <property type="protein sequence ID" value="SES67295.1"/>
    <property type="molecule type" value="Genomic_DNA"/>
</dbReference>
<evidence type="ECO:0000256" key="7">
    <source>
        <dbReference type="ARBA" id="ARBA00024197"/>
    </source>
</evidence>
<evidence type="ECO:0000256" key="6">
    <source>
        <dbReference type="ARBA" id="ARBA00023186"/>
    </source>
</evidence>
<keyword evidence="6" id="KW-0143">Chaperone</keyword>